<dbReference type="Gene3D" id="3.30.2310.20">
    <property type="entry name" value="RelE-like"/>
    <property type="match status" value="1"/>
</dbReference>
<evidence type="ECO:0008006" key="3">
    <source>
        <dbReference type="Google" id="ProtNLM"/>
    </source>
</evidence>
<comment type="caution">
    <text evidence="1">The sequence shown here is derived from an EMBL/GenBank/DDBJ whole genome shotgun (WGS) entry which is preliminary data.</text>
</comment>
<name>A0A1F5UNG3_FRAXR</name>
<dbReference type="STRING" id="1817864.A2Z21_05070"/>
<sequence>MVTCLVAIRGFKDKGLRELFNHGRTGKIARSHYAKSLMILDFLNAMGDISDCYGRFEFHKLKGKRKGEYAMSISGNYRICFKWDGKDVYDLQYKDYH</sequence>
<dbReference type="AlphaFoldDB" id="A0A1F5UNG3"/>
<evidence type="ECO:0000313" key="1">
    <source>
        <dbReference type="EMBL" id="OGF52640.1"/>
    </source>
</evidence>
<dbReference type="SUPFAM" id="SSF143011">
    <property type="entry name" value="RelE-like"/>
    <property type="match status" value="1"/>
</dbReference>
<dbReference type="PANTHER" id="PTHR40266">
    <property type="entry name" value="TOXIN HIGB-1"/>
    <property type="match status" value="1"/>
</dbReference>
<dbReference type="InterPro" id="IPR007711">
    <property type="entry name" value="HigB-1"/>
</dbReference>
<evidence type="ECO:0000313" key="2">
    <source>
        <dbReference type="Proteomes" id="UP000179157"/>
    </source>
</evidence>
<accession>A0A1F5UNG3</accession>
<dbReference type="Proteomes" id="UP000179157">
    <property type="component" value="Unassembled WGS sequence"/>
</dbReference>
<dbReference type="InterPro" id="IPR035093">
    <property type="entry name" value="RelE/ParE_toxin_dom_sf"/>
</dbReference>
<dbReference type="PANTHER" id="PTHR40266:SF2">
    <property type="entry name" value="TOXIN HIGB-1"/>
    <property type="match status" value="1"/>
</dbReference>
<gene>
    <name evidence="1" type="ORF">A2Z21_05070</name>
</gene>
<proteinExistence type="predicted"/>
<protein>
    <recommendedName>
        <fullName evidence="3">Plasmid maintenance system killer protein</fullName>
    </recommendedName>
</protein>
<reference evidence="1 2" key="1">
    <citation type="journal article" date="2016" name="Nat. Commun.">
        <title>Thousands of microbial genomes shed light on interconnected biogeochemical processes in an aquifer system.</title>
        <authorList>
            <person name="Anantharaman K."/>
            <person name="Brown C.T."/>
            <person name="Hug L.A."/>
            <person name="Sharon I."/>
            <person name="Castelle C.J."/>
            <person name="Probst A.J."/>
            <person name="Thomas B.C."/>
            <person name="Singh A."/>
            <person name="Wilkins M.J."/>
            <person name="Karaoz U."/>
            <person name="Brodie E.L."/>
            <person name="Williams K.H."/>
            <person name="Hubbard S.S."/>
            <person name="Banfield J.F."/>
        </authorList>
    </citation>
    <scope>NUCLEOTIDE SEQUENCE [LARGE SCALE GENOMIC DNA]</scope>
    <source>
        <strain evidence="2">RBG_16_55_9</strain>
    </source>
</reference>
<dbReference type="EMBL" id="MFGX01000133">
    <property type="protein sequence ID" value="OGF52640.1"/>
    <property type="molecule type" value="Genomic_DNA"/>
</dbReference>
<dbReference type="Pfam" id="PF05015">
    <property type="entry name" value="HigB-like_toxin"/>
    <property type="match status" value="1"/>
</dbReference>
<organism evidence="1 2">
    <name type="scientific">Fraserbacteria sp. (strain RBG_16_55_9)</name>
    <dbReference type="NCBI Taxonomy" id="1817864"/>
    <lineage>
        <taxon>Bacteria</taxon>
        <taxon>Candidatus Fraseribacteriota</taxon>
    </lineage>
</organism>